<dbReference type="AlphaFoldDB" id="W4LM64"/>
<dbReference type="Pfam" id="PF03795">
    <property type="entry name" value="YCII"/>
    <property type="match status" value="1"/>
</dbReference>
<accession>W4LM64</accession>
<dbReference type="Gene3D" id="3.30.70.1060">
    <property type="entry name" value="Dimeric alpha+beta barrel"/>
    <property type="match status" value="1"/>
</dbReference>
<dbReference type="InterPro" id="IPR011008">
    <property type="entry name" value="Dimeric_a/b-barrel"/>
</dbReference>
<dbReference type="SUPFAM" id="SSF54909">
    <property type="entry name" value="Dimeric alpha+beta barrel"/>
    <property type="match status" value="1"/>
</dbReference>
<dbReference type="Proteomes" id="UP000019141">
    <property type="component" value="Unassembled WGS sequence"/>
</dbReference>
<comment type="similarity">
    <text evidence="1">Belongs to the YciI family.</text>
</comment>
<evidence type="ECO:0000313" key="3">
    <source>
        <dbReference type="EMBL" id="ETW98446.1"/>
    </source>
</evidence>
<gene>
    <name evidence="3" type="ORF">ETSY1_18665</name>
</gene>
<dbReference type="EMBL" id="AZHW01000554">
    <property type="protein sequence ID" value="ETW98446.1"/>
    <property type="molecule type" value="Genomic_DNA"/>
</dbReference>
<protein>
    <recommendedName>
        <fullName evidence="2">YCII-related domain-containing protein</fullName>
    </recommendedName>
</protein>
<name>W4LM64_ENTF1</name>
<dbReference type="InterPro" id="IPR005545">
    <property type="entry name" value="YCII"/>
</dbReference>
<comment type="caution">
    <text evidence="3">The sequence shown here is derived from an EMBL/GenBank/DDBJ whole genome shotgun (WGS) entry which is preliminary data.</text>
</comment>
<evidence type="ECO:0000313" key="4">
    <source>
        <dbReference type="Proteomes" id="UP000019141"/>
    </source>
</evidence>
<evidence type="ECO:0000259" key="2">
    <source>
        <dbReference type="Pfam" id="PF03795"/>
    </source>
</evidence>
<dbReference type="PANTHER" id="PTHR35174">
    <property type="entry name" value="BLL7171 PROTEIN-RELATED"/>
    <property type="match status" value="1"/>
</dbReference>
<dbReference type="HOGENOM" id="CLU_130902_4_1_7"/>
<reference evidence="3 4" key="1">
    <citation type="journal article" date="2014" name="Nature">
        <title>An environmental bacterial taxon with a large and distinct metabolic repertoire.</title>
        <authorList>
            <person name="Wilson M.C."/>
            <person name="Mori T."/>
            <person name="Ruckert C."/>
            <person name="Uria A.R."/>
            <person name="Helf M.J."/>
            <person name="Takada K."/>
            <person name="Gernert C."/>
            <person name="Steffens U.A."/>
            <person name="Heycke N."/>
            <person name="Schmitt S."/>
            <person name="Rinke C."/>
            <person name="Helfrich E.J."/>
            <person name="Brachmann A.O."/>
            <person name="Gurgui C."/>
            <person name="Wakimoto T."/>
            <person name="Kracht M."/>
            <person name="Crusemann M."/>
            <person name="Hentschel U."/>
            <person name="Abe I."/>
            <person name="Matsunaga S."/>
            <person name="Kalinowski J."/>
            <person name="Takeyama H."/>
            <person name="Piel J."/>
        </authorList>
    </citation>
    <scope>NUCLEOTIDE SEQUENCE [LARGE SCALE GENOMIC DNA]</scope>
    <source>
        <strain evidence="4">TSY1</strain>
    </source>
</reference>
<feature type="domain" description="YCII-related" evidence="2">
    <location>
        <begin position="34"/>
        <end position="104"/>
    </location>
</feature>
<keyword evidence="4" id="KW-1185">Reference proteome</keyword>
<organism evidence="3 4">
    <name type="scientific">Entotheonella factor</name>
    <dbReference type="NCBI Taxonomy" id="1429438"/>
    <lineage>
        <taxon>Bacteria</taxon>
        <taxon>Pseudomonadati</taxon>
        <taxon>Nitrospinota/Tectimicrobiota group</taxon>
        <taxon>Candidatus Tectimicrobiota</taxon>
        <taxon>Candidatus Entotheonellia</taxon>
        <taxon>Candidatus Entotheonellales</taxon>
        <taxon>Candidatus Entotheonellaceae</taxon>
        <taxon>Candidatus Entotheonella</taxon>
    </lineage>
</organism>
<proteinExistence type="inferred from homology"/>
<evidence type="ECO:0000256" key="1">
    <source>
        <dbReference type="ARBA" id="ARBA00007689"/>
    </source>
</evidence>
<sequence length="122" mass="14056">MAEFMLIFHQNAATYGTRPLETRRQALAEYVAWRMEIEESFIDANKMAADKGRCLLFHNGEVRVIDGPYAEAKEVIGGYVLFRAANYEEALKIARDCPFLKYGSRIELREVDSMAEKQLWNS</sequence>
<dbReference type="PANTHER" id="PTHR35174:SF3">
    <property type="entry name" value="BLL7171 PROTEIN"/>
    <property type="match status" value="1"/>
</dbReference>